<sequence>MSSTATATTLAAGDAVATETVEKPPRRFPPPCWTQEETLALIDAYRERWYALRRGYLRTADWDAVAAIINSRFSDAPIPKTSAQCRHKMEKLRQRYRAEKQRSLSYPYPAGRFISSWFFFDYMDAMENGTDPPSSDTGSGEKPDNTALLKSFLDQSILKLKLKSKNNVNSSPMLEAKNSEYTSYLDMGDNKEEQDLEQDEDHAGFGTKFRSEKTMGGFSMPHLKLKAKNSNKNFGESNANFNISGGFHMKSSGSLDMIPPGLRIKKLGKPDRRMNPEFHYGDEEYWGLRGSLNPGKSMNGNGIGMKRVRNPVEEMVDSIKLLGEGLVKMEKAKMEMAREMETARMEMELKRNEMILESQRQIVDAFVKGLFELKKNKKSKIAVPSDS</sequence>
<keyword evidence="1" id="KW-0175">Coiled coil</keyword>
<protein>
    <recommendedName>
        <fullName evidence="3">Myb-like domain-containing protein</fullName>
    </recommendedName>
</protein>
<dbReference type="AlphaFoldDB" id="A0AAD1ZDY7"/>
<evidence type="ECO:0000313" key="4">
    <source>
        <dbReference type="EMBL" id="CAI9766281.1"/>
    </source>
</evidence>
<evidence type="ECO:0000256" key="2">
    <source>
        <dbReference type="SAM" id="MobiDB-lite"/>
    </source>
</evidence>
<dbReference type="PANTHER" id="PTHR31307">
    <property type="entry name" value="TRIHELIX TRANSCRIPTION FACTOR ASIL2"/>
    <property type="match status" value="1"/>
</dbReference>
<keyword evidence="5" id="KW-1185">Reference proteome</keyword>
<feature type="region of interest" description="Disordered" evidence="2">
    <location>
        <begin position="1"/>
        <end position="29"/>
    </location>
</feature>
<dbReference type="InterPro" id="IPR001005">
    <property type="entry name" value="SANT/Myb"/>
</dbReference>
<name>A0AAD1ZDY7_9LAMI</name>
<dbReference type="InterPro" id="IPR044822">
    <property type="entry name" value="Myb_DNA-bind_4"/>
</dbReference>
<organism evidence="4 5">
    <name type="scientific">Fraxinus pennsylvanica</name>
    <dbReference type="NCBI Taxonomy" id="56036"/>
    <lineage>
        <taxon>Eukaryota</taxon>
        <taxon>Viridiplantae</taxon>
        <taxon>Streptophyta</taxon>
        <taxon>Embryophyta</taxon>
        <taxon>Tracheophyta</taxon>
        <taxon>Spermatophyta</taxon>
        <taxon>Magnoliopsida</taxon>
        <taxon>eudicotyledons</taxon>
        <taxon>Gunneridae</taxon>
        <taxon>Pentapetalae</taxon>
        <taxon>asterids</taxon>
        <taxon>lamiids</taxon>
        <taxon>Lamiales</taxon>
        <taxon>Oleaceae</taxon>
        <taxon>Oleeae</taxon>
        <taxon>Fraxinus</taxon>
    </lineage>
</organism>
<proteinExistence type="predicted"/>
<dbReference type="EMBL" id="OU503043">
    <property type="protein sequence ID" value="CAI9766281.1"/>
    <property type="molecule type" value="Genomic_DNA"/>
</dbReference>
<feature type="compositionally biased region" description="Low complexity" evidence="2">
    <location>
        <begin position="1"/>
        <end position="18"/>
    </location>
</feature>
<accession>A0AAD1ZDY7</accession>
<evidence type="ECO:0000256" key="1">
    <source>
        <dbReference type="SAM" id="Coils"/>
    </source>
</evidence>
<dbReference type="SMART" id="SM00595">
    <property type="entry name" value="MADF"/>
    <property type="match status" value="1"/>
</dbReference>
<dbReference type="Pfam" id="PF13837">
    <property type="entry name" value="Myb_DNA-bind_4"/>
    <property type="match status" value="1"/>
</dbReference>
<dbReference type="InterPro" id="IPR044823">
    <property type="entry name" value="ASIL1/2-like"/>
</dbReference>
<dbReference type="Gene3D" id="1.10.10.60">
    <property type="entry name" value="Homeodomain-like"/>
    <property type="match status" value="1"/>
</dbReference>
<reference evidence="4" key="1">
    <citation type="submission" date="2023-05" db="EMBL/GenBank/DDBJ databases">
        <authorList>
            <person name="Huff M."/>
        </authorList>
    </citation>
    <scope>NUCLEOTIDE SEQUENCE</scope>
</reference>
<evidence type="ECO:0000259" key="3">
    <source>
        <dbReference type="PROSITE" id="PS50090"/>
    </source>
</evidence>
<dbReference type="Proteomes" id="UP000834106">
    <property type="component" value="Chromosome 8"/>
</dbReference>
<evidence type="ECO:0000313" key="5">
    <source>
        <dbReference type="Proteomes" id="UP000834106"/>
    </source>
</evidence>
<feature type="domain" description="Myb-like" evidence="3">
    <location>
        <begin position="33"/>
        <end position="93"/>
    </location>
</feature>
<dbReference type="PROSITE" id="PS50090">
    <property type="entry name" value="MYB_LIKE"/>
    <property type="match status" value="1"/>
</dbReference>
<feature type="coiled-coil region" evidence="1">
    <location>
        <begin position="326"/>
        <end position="353"/>
    </location>
</feature>
<dbReference type="PANTHER" id="PTHR31307:SF43">
    <property type="entry name" value="TRIHELIX TRANSCRIPTION FACTOR ASIL2-LIKE"/>
    <property type="match status" value="1"/>
</dbReference>
<gene>
    <name evidence="4" type="ORF">FPE_LOCUS13711</name>
</gene>